<sequence>MKVQQQRMTAPQRHESNRHILNIICQHYNLQAVYSSASSMQPKHAPTWKTTITIREYVYGTGTGPNEAWAREMAATEAVAVLRRQFNIPAITKIADYKQFLEPDKKDVLPASFALPFFVSAAPLLTNPAPIDDNAKKVDTVLHLRWSNLEEFIKWKLEEEERSSVKLVSGLSHTRAHAYALRTKSIIYTCYRNFVVEGKSSCPCFLRVQLLPGTGEVTGQYNNCHSHEISPGRGAMKDATSEGTNPSTIDVKAKPITDQVNDKDSLGWIIDHLDQYSLDIANSVAILELKKMASTPQATDVPLANTDLLPSRNIPEHNWGFYGHPNSGKVDTDTVSSSITSSVPEEVATETFNGIFGSLSDPDSDLNETFPAESTESNDALVSSSSPPSSILFDNPVSDVSSTSSNLNSISPSSQDATDTQLLSCQPQPLGDHNVQRSWWKTWTGIPLESATGGNENATQSESAACTGKRKSIDGADSINADQGDKRVLNVWQQFAPSDSSAFYGDLGSFSRTGDSWLPYALTNVLGGTNHNEDLGQWIVPASNSTTGGDVVTCAPRAWPADAYSWGNAPWEKTFNAISEEDLYRYMYTSQDAPQDNLSIGVDDLEYGGERVEFELPADSANDYLTALPFSGNDSNSSLFYYYT</sequence>
<feature type="region of interest" description="Disordered" evidence="2">
    <location>
        <begin position="354"/>
        <end position="429"/>
    </location>
</feature>
<accession>A0A409WJW0</accession>
<keyword evidence="1" id="KW-0694">RNA-binding</keyword>
<dbReference type="GO" id="GO:0003723">
    <property type="term" value="F:RNA binding"/>
    <property type="evidence" value="ECO:0007669"/>
    <property type="project" value="UniProtKB-UniRule"/>
</dbReference>
<reference evidence="4 5" key="1">
    <citation type="journal article" date="2018" name="Evol. Lett.">
        <title>Horizontal gene cluster transfer increased hallucinogenic mushroom diversity.</title>
        <authorList>
            <person name="Reynolds H.T."/>
            <person name="Vijayakumar V."/>
            <person name="Gluck-Thaler E."/>
            <person name="Korotkin H.B."/>
            <person name="Matheny P.B."/>
            <person name="Slot J.C."/>
        </authorList>
    </citation>
    <scope>NUCLEOTIDE SEQUENCE [LARGE SCALE GENOMIC DNA]</scope>
    <source>
        <strain evidence="4 5">2631</strain>
    </source>
</reference>
<dbReference type="PROSITE" id="PS50137">
    <property type="entry name" value="DS_RBD"/>
    <property type="match status" value="1"/>
</dbReference>
<gene>
    <name evidence="4" type="ORF">CVT25_010659</name>
</gene>
<dbReference type="SUPFAM" id="SSF54768">
    <property type="entry name" value="dsRNA-binding domain-like"/>
    <property type="match status" value="1"/>
</dbReference>
<feature type="region of interest" description="Disordered" evidence="2">
    <location>
        <begin position="451"/>
        <end position="478"/>
    </location>
</feature>
<evidence type="ECO:0000313" key="5">
    <source>
        <dbReference type="Proteomes" id="UP000283269"/>
    </source>
</evidence>
<evidence type="ECO:0000313" key="4">
    <source>
        <dbReference type="EMBL" id="PPQ78787.1"/>
    </source>
</evidence>
<evidence type="ECO:0000259" key="3">
    <source>
        <dbReference type="PROSITE" id="PS50137"/>
    </source>
</evidence>
<feature type="compositionally biased region" description="Polar residues" evidence="2">
    <location>
        <begin position="415"/>
        <end position="427"/>
    </location>
</feature>
<proteinExistence type="predicted"/>
<feature type="compositionally biased region" description="Polar residues" evidence="2">
    <location>
        <begin position="452"/>
        <end position="464"/>
    </location>
</feature>
<comment type="caution">
    <text evidence="4">The sequence shown here is derived from an EMBL/GenBank/DDBJ whole genome shotgun (WGS) entry which is preliminary data.</text>
</comment>
<evidence type="ECO:0000256" key="1">
    <source>
        <dbReference type="PROSITE-ProRule" id="PRU00266"/>
    </source>
</evidence>
<keyword evidence="5" id="KW-1185">Reference proteome</keyword>
<protein>
    <recommendedName>
        <fullName evidence="3">DRBM domain-containing protein</fullName>
    </recommendedName>
</protein>
<dbReference type="AlphaFoldDB" id="A0A409WJW0"/>
<feature type="domain" description="DRBM" evidence="3">
    <location>
        <begin position="16"/>
        <end position="84"/>
    </location>
</feature>
<dbReference type="InParanoid" id="A0A409WJW0"/>
<feature type="compositionally biased region" description="Polar residues" evidence="2">
    <location>
        <begin position="372"/>
        <end position="382"/>
    </location>
</feature>
<organism evidence="4 5">
    <name type="scientific">Psilocybe cyanescens</name>
    <dbReference type="NCBI Taxonomy" id="93625"/>
    <lineage>
        <taxon>Eukaryota</taxon>
        <taxon>Fungi</taxon>
        <taxon>Dikarya</taxon>
        <taxon>Basidiomycota</taxon>
        <taxon>Agaricomycotina</taxon>
        <taxon>Agaricomycetes</taxon>
        <taxon>Agaricomycetidae</taxon>
        <taxon>Agaricales</taxon>
        <taxon>Agaricineae</taxon>
        <taxon>Strophariaceae</taxon>
        <taxon>Psilocybe</taxon>
    </lineage>
</organism>
<dbReference type="OrthoDB" id="10663021at2759"/>
<dbReference type="InterPro" id="IPR014720">
    <property type="entry name" value="dsRBD_dom"/>
</dbReference>
<evidence type="ECO:0000256" key="2">
    <source>
        <dbReference type="SAM" id="MobiDB-lite"/>
    </source>
</evidence>
<dbReference type="Gene3D" id="3.30.160.20">
    <property type="match status" value="1"/>
</dbReference>
<dbReference type="EMBL" id="NHYD01003407">
    <property type="protein sequence ID" value="PPQ78787.1"/>
    <property type="molecule type" value="Genomic_DNA"/>
</dbReference>
<dbReference type="Pfam" id="PF00035">
    <property type="entry name" value="dsrm"/>
    <property type="match status" value="1"/>
</dbReference>
<dbReference type="Proteomes" id="UP000283269">
    <property type="component" value="Unassembled WGS sequence"/>
</dbReference>
<name>A0A409WJW0_PSICY</name>
<feature type="compositionally biased region" description="Low complexity" evidence="2">
    <location>
        <begin position="383"/>
        <end position="414"/>
    </location>
</feature>